<protein>
    <submittedName>
        <fullName evidence="2">Uncharacterized protein</fullName>
    </submittedName>
</protein>
<evidence type="ECO:0000256" key="1">
    <source>
        <dbReference type="SAM" id="Phobius"/>
    </source>
</evidence>
<dbReference type="Proteomes" id="UP000228614">
    <property type="component" value="Unassembled WGS sequence"/>
</dbReference>
<keyword evidence="1" id="KW-1133">Transmembrane helix</keyword>
<dbReference type="AlphaFoldDB" id="A0A2H0V6S6"/>
<accession>A0A2H0V6S6</accession>
<evidence type="ECO:0000313" key="3">
    <source>
        <dbReference type="Proteomes" id="UP000228614"/>
    </source>
</evidence>
<evidence type="ECO:0000313" key="2">
    <source>
        <dbReference type="EMBL" id="PIR94751.1"/>
    </source>
</evidence>
<feature type="transmembrane region" description="Helical" evidence="1">
    <location>
        <begin position="38"/>
        <end position="58"/>
    </location>
</feature>
<gene>
    <name evidence="2" type="ORF">COT95_02500</name>
</gene>
<sequence length="159" mass="18118">MFKVGFWGMWAGILTEVLAILNNQNLPDAQKALFHADPAINIFIGLGYYIPLALAWYFLFKKYDYKVKDVFLISGFSGFLLEQHGAVFFSFNPALWVYAFFVHASIIAIPFVILKDELTAYDKQKSGFKKYFLGFVIPALVASLSVWLWMSIFGFQANS</sequence>
<organism evidence="2 3">
    <name type="scientific">Candidatus Falkowbacteria bacterium CG10_big_fil_rev_8_21_14_0_10_37_6</name>
    <dbReference type="NCBI Taxonomy" id="1974563"/>
    <lineage>
        <taxon>Bacteria</taxon>
        <taxon>Candidatus Falkowiibacteriota</taxon>
    </lineage>
</organism>
<proteinExistence type="predicted"/>
<keyword evidence="1" id="KW-0812">Transmembrane</keyword>
<keyword evidence="1" id="KW-0472">Membrane</keyword>
<name>A0A2H0V6S6_9BACT</name>
<feature type="transmembrane region" description="Helical" evidence="1">
    <location>
        <begin position="95"/>
        <end position="114"/>
    </location>
</feature>
<reference evidence="3" key="1">
    <citation type="submission" date="2017-09" db="EMBL/GenBank/DDBJ databases">
        <title>Depth-based differentiation of microbial function through sediment-hosted aquifers and enrichment of novel symbionts in the deep terrestrial subsurface.</title>
        <authorList>
            <person name="Probst A.J."/>
            <person name="Ladd B."/>
            <person name="Jarett J.K."/>
            <person name="Geller-Mcgrath D.E."/>
            <person name="Sieber C.M.K."/>
            <person name="Emerson J.B."/>
            <person name="Anantharaman K."/>
            <person name="Thomas B.C."/>
            <person name="Malmstrom R."/>
            <person name="Stieglmeier M."/>
            <person name="Klingl A."/>
            <person name="Woyke T."/>
            <person name="Ryan C.M."/>
            <person name="Banfield J.F."/>
        </authorList>
    </citation>
    <scope>NUCLEOTIDE SEQUENCE [LARGE SCALE GENOMIC DNA]</scope>
</reference>
<dbReference type="EMBL" id="PFAN01000123">
    <property type="protein sequence ID" value="PIR94751.1"/>
    <property type="molecule type" value="Genomic_DNA"/>
</dbReference>
<feature type="transmembrane region" description="Helical" evidence="1">
    <location>
        <begin position="135"/>
        <end position="155"/>
    </location>
</feature>
<comment type="caution">
    <text evidence="2">The sequence shown here is derived from an EMBL/GenBank/DDBJ whole genome shotgun (WGS) entry which is preliminary data.</text>
</comment>